<dbReference type="AlphaFoldDB" id="A0AAW0D5B6"/>
<name>A0AAW0D5B6_9AGAR</name>
<keyword evidence="3" id="KW-1185">Reference proteome</keyword>
<proteinExistence type="predicted"/>
<dbReference type="PANTHER" id="PTHR33104">
    <property type="entry name" value="SI:DKEY-29D5.2"/>
    <property type="match status" value="1"/>
</dbReference>
<protein>
    <submittedName>
        <fullName evidence="2">CxC2 domain-containing protein</fullName>
    </submittedName>
</protein>
<organism evidence="2 3">
    <name type="scientific">Favolaschia claudopus</name>
    <dbReference type="NCBI Taxonomy" id="2862362"/>
    <lineage>
        <taxon>Eukaryota</taxon>
        <taxon>Fungi</taxon>
        <taxon>Dikarya</taxon>
        <taxon>Basidiomycota</taxon>
        <taxon>Agaricomycotina</taxon>
        <taxon>Agaricomycetes</taxon>
        <taxon>Agaricomycetidae</taxon>
        <taxon>Agaricales</taxon>
        <taxon>Marasmiineae</taxon>
        <taxon>Mycenaceae</taxon>
        <taxon>Favolaschia</taxon>
    </lineage>
</organism>
<dbReference type="Proteomes" id="UP001362999">
    <property type="component" value="Unassembled WGS sequence"/>
</dbReference>
<evidence type="ECO:0000313" key="2">
    <source>
        <dbReference type="EMBL" id="KAK7046323.1"/>
    </source>
</evidence>
<gene>
    <name evidence="2" type="ORF">R3P38DRAFT_2507424</name>
</gene>
<evidence type="ECO:0000313" key="3">
    <source>
        <dbReference type="Proteomes" id="UP001362999"/>
    </source>
</evidence>
<dbReference type="EMBL" id="JAWWNJ010000010">
    <property type="protein sequence ID" value="KAK7046323.1"/>
    <property type="molecule type" value="Genomic_DNA"/>
</dbReference>
<evidence type="ECO:0000256" key="1">
    <source>
        <dbReference type="SAM" id="MobiDB-lite"/>
    </source>
</evidence>
<dbReference type="InterPro" id="IPR040521">
    <property type="entry name" value="KDZ"/>
</dbReference>
<sequence>MCSHFKFGAQKPPISPSGLNFCVCVRVLCGGKGYFPLESEYKEYLAKIPNSTEDKRKFKNMAVTGTVNCQCSHVFVLSCVDLHYGEKFANADKTLAMELEQHGPGAEEFDFTLRIETEDIDEVTTYDIACEYFVNLEERFKTHFPHLVPRLQRMRWGIPALHVQGHQDSCTYLFGTAYMECVGHFHGETAEQYWPGLNQLGPHVRQMNNGHRQDTMIVHHGDWNYKKTAQLASDLAAEILDAKKKYIAKRNHFIGLSLSFKDRVEKWRAMPRVVSKIGKEAVSVYKHRETKVPSQSAIFQKMLNDTGTFSQTMVPKNRVAQFMDESLKIQDLQRKVRDLISDTNEHDLQARRKEITVRTSKLRMRMEAWRKVQKELMPRVGDRIAEQTLSAPAIHDEKLLLPSDFSSDNERLELDIANLAAEEIRWREAQAFDALRAIQNIVKTISALRGRKIKNDRQQKQNTRAVDNILEATKLRDQHMDLYEIARQALIALNGPTKFPLLTESDLYMKPVLDKRRVGDSHRTDGALWRHPAAIPVEEAEAVSTTIISANNPGPHKQSEGGQPKQMTSAENRPDGWLWQLGKLTKLTASEMEEWSSEGDRVQWFRAEAEMQRWQEQYEQKLAELLRTRRSFKRMDQTWTTLAAQPSESRVGYSAYARQKAVMYRKRAELAEKLIADIGYSDLLEPDASLVERIQREREEQERVLAKAMSIS</sequence>
<accession>A0AAW0D5B6</accession>
<comment type="caution">
    <text evidence="2">The sequence shown here is derived from an EMBL/GenBank/DDBJ whole genome shotgun (WGS) entry which is preliminary data.</text>
</comment>
<dbReference type="Pfam" id="PF18758">
    <property type="entry name" value="KDZ"/>
    <property type="match status" value="1"/>
</dbReference>
<dbReference type="PANTHER" id="PTHR33104:SF2">
    <property type="entry name" value="CXC3 LIKE CYSTEINE CLUSTER DOMAIN-CONTAINING PROTEIN"/>
    <property type="match status" value="1"/>
</dbReference>
<reference evidence="2 3" key="1">
    <citation type="journal article" date="2024" name="J Genomics">
        <title>Draft genome sequencing and assembly of Favolaschia claudopus CIRM-BRFM 2984 isolated from oak limbs.</title>
        <authorList>
            <person name="Navarro D."/>
            <person name="Drula E."/>
            <person name="Chaduli D."/>
            <person name="Cazenave R."/>
            <person name="Ahrendt S."/>
            <person name="Wang J."/>
            <person name="Lipzen A."/>
            <person name="Daum C."/>
            <person name="Barry K."/>
            <person name="Grigoriev I.V."/>
            <person name="Favel A."/>
            <person name="Rosso M.N."/>
            <person name="Martin F."/>
        </authorList>
    </citation>
    <scope>NUCLEOTIDE SEQUENCE [LARGE SCALE GENOMIC DNA]</scope>
    <source>
        <strain evidence="2 3">CIRM-BRFM 2984</strain>
    </source>
</reference>
<feature type="region of interest" description="Disordered" evidence="1">
    <location>
        <begin position="549"/>
        <end position="572"/>
    </location>
</feature>